<organism evidence="2 3">
    <name type="scientific">Roseivirga ehrenbergii (strain DSM 102268 / JCM 13514 / KCTC 12282 / NCIMB 14502 / KMM 6017)</name>
    <dbReference type="NCBI Taxonomy" id="279360"/>
    <lineage>
        <taxon>Bacteria</taxon>
        <taxon>Pseudomonadati</taxon>
        <taxon>Bacteroidota</taxon>
        <taxon>Cytophagia</taxon>
        <taxon>Cytophagales</taxon>
        <taxon>Roseivirgaceae</taxon>
        <taxon>Roseivirga</taxon>
    </lineage>
</organism>
<reference evidence="2" key="1">
    <citation type="submission" date="2016-01" db="EMBL/GenBank/DDBJ databases">
        <title>Genome sequencing of Roseivirga ehrenbergii KMM 6017.</title>
        <authorList>
            <person name="Selvaratnam C."/>
            <person name="Thevarajoo S."/>
            <person name="Goh K.M."/>
            <person name="Ee R."/>
            <person name="Chan K.-G."/>
            <person name="Chong C.S."/>
        </authorList>
    </citation>
    <scope>NUCLEOTIDE SEQUENCE [LARGE SCALE GENOMIC DNA]</scope>
    <source>
        <strain evidence="2">KMM 6017</strain>
    </source>
</reference>
<proteinExistence type="predicted"/>
<dbReference type="EMBL" id="LQZQ01000045">
    <property type="protein sequence ID" value="KYG74681.1"/>
    <property type="molecule type" value="Genomic_DNA"/>
</dbReference>
<evidence type="ECO:0000313" key="2">
    <source>
        <dbReference type="EMBL" id="KYG74681.1"/>
    </source>
</evidence>
<accession>A0A150X7I2</accession>
<keyword evidence="1" id="KW-0472">Membrane</keyword>
<protein>
    <submittedName>
        <fullName evidence="2">Uncharacterized protein</fullName>
    </submittedName>
</protein>
<evidence type="ECO:0000256" key="1">
    <source>
        <dbReference type="SAM" id="Phobius"/>
    </source>
</evidence>
<feature type="transmembrane region" description="Helical" evidence="1">
    <location>
        <begin position="6"/>
        <end position="23"/>
    </location>
</feature>
<dbReference type="OrthoDB" id="1494006at2"/>
<dbReference type="AlphaFoldDB" id="A0A150X7I2"/>
<gene>
    <name evidence="2" type="ORF">MB14_05610</name>
</gene>
<keyword evidence="1" id="KW-1133">Transmembrane helix</keyword>
<evidence type="ECO:0000313" key="3">
    <source>
        <dbReference type="Proteomes" id="UP000075583"/>
    </source>
</evidence>
<sequence length="154" mass="18220">MSNELTLGIIGVYTLVYVIVFIIQKKQIDKQNDLIISMKSFIEIFDLAKVSDYVNILDKRADLKTEIIKKEYDQKFIDEKLIPFTKESILKIQQDVFDFCIPKMDEMKTYILADIILKNLKSKEDKIKFIKDNFKETKSDFTFLVEKLYSDKTH</sequence>
<dbReference type="Proteomes" id="UP000075583">
    <property type="component" value="Unassembled WGS sequence"/>
</dbReference>
<comment type="caution">
    <text evidence="2">The sequence shown here is derived from an EMBL/GenBank/DDBJ whole genome shotgun (WGS) entry which is preliminary data.</text>
</comment>
<keyword evidence="1" id="KW-0812">Transmembrane</keyword>
<keyword evidence="3" id="KW-1185">Reference proteome</keyword>
<name>A0A150X7I2_ROSEK</name>
<dbReference type="RefSeq" id="WP_062591919.1">
    <property type="nucleotide sequence ID" value="NZ_LQZQ01000045.1"/>
</dbReference>